<dbReference type="Proteomes" id="UP000199608">
    <property type="component" value="Unassembled WGS sequence"/>
</dbReference>
<gene>
    <name evidence="1" type="ORF">SAMN04487931_101184</name>
</gene>
<reference evidence="2" key="1">
    <citation type="submission" date="2016-10" db="EMBL/GenBank/DDBJ databases">
        <authorList>
            <person name="Varghese N."/>
            <person name="Submissions S."/>
        </authorList>
    </citation>
    <scope>NUCLEOTIDE SEQUENCE [LARGE SCALE GENOMIC DNA]</scope>
    <source>
        <strain evidence="2">DSM 3384</strain>
    </source>
</reference>
<dbReference type="AlphaFoldDB" id="A0A1H2DNF8"/>
<evidence type="ECO:0000313" key="1">
    <source>
        <dbReference type="EMBL" id="SDT84271.1"/>
    </source>
</evidence>
<keyword evidence="2" id="KW-1185">Reference proteome</keyword>
<dbReference type="EMBL" id="FNLL01000001">
    <property type="protein sequence ID" value="SDT84271.1"/>
    <property type="molecule type" value="Genomic_DNA"/>
</dbReference>
<accession>A0A1H2DNF8</accession>
<dbReference type="RefSeq" id="WP_092229535.1">
    <property type="nucleotide sequence ID" value="NZ_FNLL01000001.1"/>
</dbReference>
<evidence type="ECO:0000313" key="2">
    <source>
        <dbReference type="Proteomes" id="UP000199608"/>
    </source>
</evidence>
<proteinExistence type="predicted"/>
<organism evidence="1 2">
    <name type="scientific">Desulfobacula phenolica</name>
    <dbReference type="NCBI Taxonomy" id="90732"/>
    <lineage>
        <taxon>Bacteria</taxon>
        <taxon>Pseudomonadati</taxon>
        <taxon>Thermodesulfobacteriota</taxon>
        <taxon>Desulfobacteria</taxon>
        <taxon>Desulfobacterales</taxon>
        <taxon>Desulfobacteraceae</taxon>
        <taxon>Desulfobacula</taxon>
    </lineage>
</organism>
<sequence length="117" mass="12956">MIDLFLEKIPDLMILSAGAYIFILSLLRDIVPGKERGRAMTTPMFFSPETFKNNCCAMDCYALDLPFKVLLEDQTAVTAYVGTCSLCMGKITKGDMVSIDRTGHHLRAKKISSGKKS</sequence>
<name>A0A1H2DNF8_9BACT</name>
<protein>
    <submittedName>
        <fullName evidence="1">Uncharacterized protein</fullName>
    </submittedName>
</protein>